<evidence type="ECO:0000256" key="6">
    <source>
        <dbReference type="ARBA" id="ARBA00022737"/>
    </source>
</evidence>
<keyword evidence="9" id="KW-0333">Golgi apparatus</keyword>
<evidence type="ECO:0000259" key="12">
    <source>
        <dbReference type="Pfam" id="PF06957"/>
    </source>
</evidence>
<dbReference type="InterPro" id="IPR006692">
    <property type="entry name" value="Beta-prop_COPA/B_2nd"/>
</dbReference>
<dbReference type="GO" id="GO:0030126">
    <property type="term" value="C:COPI vesicle coat"/>
    <property type="evidence" value="ECO:0007669"/>
    <property type="project" value="InterPro"/>
</dbReference>
<comment type="subcellular location">
    <subcellularLocation>
        <location evidence="2">Cytoplasm</location>
    </subcellularLocation>
    <subcellularLocation>
        <location evidence="1">Golgi apparatus membrane</location>
        <topology evidence="1">Peripheral membrane protein</topology>
        <orientation evidence="1">Cytoplasmic side</orientation>
    </subcellularLocation>
</comment>
<evidence type="ECO:0000256" key="7">
    <source>
        <dbReference type="ARBA" id="ARBA00022892"/>
    </source>
</evidence>
<evidence type="ECO:0000256" key="4">
    <source>
        <dbReference type="ARBA" id="ARBA00022490"/>
    </source>
</evidence>
<evidence type="ECO:0000256" key="10">
    <source>
        <dbReference type="ARBA" id="ARBA00023136"/>
    </source>
</evidence>
<evidence type="ECO:0000313" key="15">
    <source>
        <dbReference type="Proteomes" id="UP000230423"/>
    </source>
</evidence>
<keyword evidence="10" id="KW-0472">Membrane</keyword>
<dbReference type="Proteomes" id="UP000230423">
    <property type="component" value="Unassembled WGS sequence"/>
</dbReference>
<dbReference type="OrthoDB" id="10261470at2759"/>
<accession>A0A2G9UQ87</accession>
<dbReference type="InterPro" id="IPR056176">
    <property type="entry name" value="TPR_COPA_B"/>
</dbReference>
<keyword evidence="3" id="KW-0813">Transport</keyword>
<dbReference type="GO" id="GO:0016192">
    <property type="term" value="P:vesicle-mediated transport"/>
    <property type="evidence" value="ECO:0007669"/>
    <property type="project" value="UniProtKB-KW"/>
</dbReference>
<dbReference type="GO" id="GO:0000139">
    <property type="term" value="C:Golgi membrane"/>
    <property type="evidence" value="ECO:0007669"/>
    <property type="project" value="UniProtKB-SubCell"/>
</dbReference>
<feature type="domain" description="Coatomer alpha subunit C-terminal" evidence="12">
    <location>
        <begin position="488"/>
        <end position="715"/>
    </location>
</feature>
<keyword evidence="15" id="KW-1185">Reference proteome</keyword>
<proteinExistence type="predicted"/>
<dbReference type="InterPro" id="IPR010714">
    <property type="entry name" value="Coatomer_asu_C"/>
</dbReference>
<evidence type="ECO:0000259" key="13">
    <source>
        <dbReference type="Pfam" id="PF23953"/>
    </source>
</evidence>
<evidence type="ECO:0000256" key="8">
    <source>
        <dbReference type="ARBA" id="ARBA00022927"/>
    </source>
</evidence>
<dbReference type="Pfam" id="PF23953">
    <property type="entry name" value="TPR_COPA_B"/>
    <property type="match status" value="1"/>
</dbReference>
<organism evidence="14 15">
    <name type="scientific">Teladorsagia circumcincta</name>
    <name type="common">Brown stomach worm</name>
    <name type="synonym">Ostertagia circumcincta</name>
    <dbReference type="NCBI Taxonomy" id="45464"/>
    <lineage>
        <taxon>Eukaryota</taxon>
        <taxon>Metazoa</taxon>
        <taxon>Ecdysozoa</taxon>
        <taxon>Nematoda</taxon>
        <taxon>Chromadorea</taxon>
        <taxon>Rhabditida</taxon>
        <taxon>Rhabditina</taxon>
        <taxon>Rhabditomorpha</taxon>
        <taxon>Strongyloidea</taxon>
        <taxon>Trichostrongylidae</taxon>
        <taxon>Teladorsagia</taxon>
    </lineage>
</organism>
<feature type="domain" description="Coatomer alpha subunit C-terminal" evidence="12">
    <location>
        <begin position="355"/>
        <end position="487"/>
    </location>
</feature>
<dbReference type="EMBL" id="KZ345685">
    <property type="protein sequence ID" value="PIO72408.1"/>
    <property type="molecule type" value="Genomic_DNA"/>
</dbReference>
<sequence>MNIPIDDLFYAGTGVILLRNEEGLQLFDVQQKRVMAHVKASKVRYVIWSKNMEYGALLSKHTLTLINRKLEVLCSQQESTRVKSGAWDDDGVFLYTTSNHIKEATPVEVPIDPTEYRFKLALINRRIDEVLNMVKSSTLVGQSIISYLEKKGYPEIALHFVKDERTRFGLALECGNLDVALEAAKICDDKSIWEALGEAALIQGNHQVVEMAYQRTKNFEKLSFLYLVTGNSEKLSKMMKIAQMRNDAHGHYQTALYLGDIEERIKVLKGVGQTSLAYLTAATHGHEEEANLLRAELESKGQTIPPIDPNAKLLVPPPPICKLEENWPLLATARGPFELLGLVPPSKAGAGVSHKPAAAAFAVADDLEMEEGGAWGEEGDYLVGEDGEIEVDDDDILAGTAEEGEAGWDVEDDLAIPDVPIGAGTEDVVVPNRAQPPPSHWPANSRLVADHVAAGSFESALRLLHDQLGVVNKSPFKEIFMATYAWSGLPAVTVTLADLAARLQGCYHMTTAGKFADAIDKLRKILLFVPMLVVSSKQEVAEAEQLIEICRNYLVGLLMETARKEIPKTSPAELKRNAEMLAYFTHCELQPVHRILTLRTAINAFFKLKQMRTCASMCKRLLELGPKPDVAAQVRKVLAAAEQDNKDPNQLAYDEHNPFVVCSRNFVPLYRGKPQCKCPFCGASFSVGLEGTVCDVCQVAEIGKDVIGLRISTLQK</sequence>
<keyword evidence="5" id="KW-0853">WD repeat</keyword>
<name>A0A2G9UQ87_TELCI</name>
<dbReference type="GO" id="GO:0006886">
    <property type="term" value="P:intracellular protein transport"/>
    <property type="evidence" value="ECO:0007669"/>
    <property type="project" value="InterPro"/>
</dbReference>
<keyword evidence="6" id="KW-0677">Repeat</keyword>
<reference evidence="14 15" key="1">
    <citation type="submission" date="2015-09" db="EMBL/GenBank/DDBJ databases">
        <title>Draft genome of the parasitic nematode Teladorsagia circumcincta isolate WARC Sus (inbred).</title>
        <authorList>
            <person name="Mitreva M."/>
        </authorList>
    </citation>
    <scope>NUCLEOTIDE SEQUENCE [LARGE SCALE GENOMIC DNA]</scope>
    <source>
        <strain evidence="14 15">S</strain>
    </source>
</reference>
<keyword evidence="7" id="KW-0931">ER-Golgi transport</keyword>
<evidence type="ECO:0000259" key="11">
    <source>
        <dbReference type="Pfam" id="PF04053"/>
    </source>
</evidence>
<evidence type="ECO:0000256" key="2">
    <source>
        <dbReference type="ARBA" id="ARBA00004496"/>
    </source>
</evidence>
<protein>
    <submittedName>
        <fullName evidence="14">Coatomer alpha subunit</fullName>
    </submittedName>
</protein>
<keyword evidence="8" id="KW-0653">Protein transport</keyword>
<dbReference type="Pfam" id="PF04053">
    <property type="entry name" value="B-prop_COPA_B_2nd"/>
    <property type="match status" value="1"/>
</dbReference>
<dbReference type="GO" id="GO:0005198">
    <property type="term" value="F:structural molecule activity"/>
    <property type="evidence" value="ECO:0007669"/>
    <property type="project" value="InterPro"/>
</dbReference>
<evidence type="ECO:0000256" key="3">
    <source>
        <dbReference type="ARBA" id="ARBA00022448"/>
    </source>
</evidence>
<feature type="domain" description="COPA/B second beta-propeller" evidence="11">
    <location>
        <begin position="4"/>
        <end position="102"/>
    </location>
</feature>
<dbReference type="CDD" id="cd22948">
    <property type="entry name" value="Coatomer_WDAD_alpha"/>
    <property type="match status" value="1"/>
</dbReference>
<feature type="domain" description="COPA/B TPR" evidence="13">
    <location>
        <begin position="128"/>
        <end position="288"/>
    </location>
</feature>
<evidence type="ECO:0000256" key="5">
    <source>
        <dbReference type="ARBA" id="ARBA00022574"/>
    </source>
</evidence>
<keyword evidence="4" id="KW-0963">Cytoplasm</keyword>
<dbReference type="Gene3D" id="1.25.40.470">
    <property type="match status" value="1"/>
</dbReference>
<dbReference type="InterPro" id="IPR047312">
    <property type="entry name" value="Coatomer_alpha_WD-assoc_reg"/>
</dbReference>
<gene>
    <name evidence="14" type="ORF">TELCIR_05666</name>
</gene>
<dbReference type="AlphaFoldDB" id="A0A2G9UQ87"/>
<evidence type="ECO:0000256" key="1">
    <source>
        <dbReference type="ARBA" id="ARBA00004255"/>
    </source>
</evidence>
<dbReference type="FunFam" id="1.25.40.470:FF:000002">
    <property type="entry name" value="Coatomer subunit alpha"/>
    <property type="match status" value="1"/>
</dbReference>
<evidence type="ECO:0000256" key="9">
    <source>
        <dbReference type="ARBA" id="ARBA00023034"/>
    </source>
</evidence>
<dbReference type="Pfam" id="PF06957">
    <property type="entry name" value="COPI_C"/>
    <property type="match status" value="2"/>
</dbReference>
<evidence type="ECO:0000313" key="14">
    <source>
        <dbReference type="EMBL" id="PIO72408.1"/>
    </source>
</evidence>